<protein>
    <submittedName>
        <fullName evidence="1">Uncharacterized protein</fullName>
    </submittedName>
</protein>
<evidence type="ECO:0000313" key="2">
    <source>
        <dbReference type="Proteomes" id="UP000192418"/>
    </source>
</evidence>
<reference evidence="1 2" key="1">
    <citation type="submission" date="2017-04" db="EMBL/GenBank/DDBJ databases">
        <authorList>
            <person name="Afonso C.L."/>
            <person name="Miller P.J."/>
            <person name="Scott M.A."/>
            <person name="Spackman E."/>
            <person name="Goraichik I."/>
            <person name="Dimitrov K.M."/>
            <person name="Suarez D.L."/>
            <person name="Swayne D.E."/>
        </authorList>
    </citation>
    <scope>NUCLEOTIDE SEQUENCE [LARGE SCALE GENOMIC DNA]</scope>
    <source>
        <strain evidence="1 2">DSM 3385</strain>
    </source>
</reference>
<dbReference type="RefSeq" id="WP_084067303.1">
    <property type="nucleotide sequence ID" value="NZ_FWXY01000004.1"/>
</dbReference>
<evidence type="ECO:0000313" key="1">
    <source>
        <dbReference type="EMBL" id="SMC55228.1"/>
    </source>
</evidence>
<keyword evidence="2" id="KW-1185">Reference proteome</keyword>
<name>A0A1W2A4M7_9BACT</name>
<dbReference type="OrthoDB" id="5419449at2"/>
<sequence>MEKQDIKQFTEVMMGLAENYPGAVLTSNGLKLRFAALKEFSIDQVAKAAMELVRTHKYNSMPTVGDIINVMDGVVRINTEQRAEIEAGKVLDHLHYFGSQVAPSFDDPITKHLMCHRWRYHSWASRVKEDDLKWWSRDFVRAYKAHSVAANAGFYLPANPVVRRVTHSIGEPSSVELY</sequence>
<gene>
    <name evidence="1" type="ORF">SAMN02746065_10472</name>
</gene>
<proteinExistence type="predicted"/>
<accession>A0A1W2A4M7</accession>
<dbReference type="Proteomes" id="UP000192418">
    <property type="component" value="Unassembled WGS sequence"/>
</dbReference>
<organism evidence="1 2">
    <name type="scientific">Desulfocicer vacuolatum DSM 3385</name>
    <dbReference type="NCBI Taxonomy" id="1121400"/>
    <lineage>
        <taxon>Bacteria</taxon>
        <taxon>Pseudomonadati</taxon>
        <taxon>Thermodesulfobacteriota</taxon>
        <taxon>Desulfobacteria</taxon>
        <taxon>Desulfobacterales</taxon>
        <taxon>Desulfobacteraceae</taxon>
        <taxon>Desulfocicer</taxon>
    </lineage>
</organism>
<dbReference type="STRING" id="1121400.SAMN02746065_10472"/>
<dbReference type="EMBL" id="FWXY01000004">
    <property type="protein sequence ID" value="SMC55228.1"/>
    <property type="molecule type" value="Genomic_DNA"/>
</dbReference>
<dbReference type="AlphaFoldDB" id="A0A1W2A4M7"/>